<sequence>MKSIVVVICLGLLLVNLARSASHDFPNITGKDPLDITRPLKAELTCHVAKLNESIAWIYNDTTFFSCDFPYSVGTCVNIFGHPYDFTINQRKNTFVAKYTIKENVNDGNWTCRHGNDTSHPYMYDTGKSPEKPTITISNMKPSEGENITITCTMPESDTELTKYDMQMSDGSNKVDLINIKDPTNLTYTYTLTTGCRTISYSCSVYNRFGFNYADRKITADCLIEFREDLTPTNVTAYEENRSVELTFYYTGRPFPPKYQWYRLENGTEKNLTDYRNSPTAGTQCNPNGTACILLQIYNPTVVDSGYFIVYVNETKTGLIKSHTFYLNVLPAKSEVEESSTTANQMPCSAPSSDELTFGQGIGVGIGIGLVAVIFIAGGIYGCRKA</sequence>
<dbReference type="HOGENOM" id="CLU_716278_0_0_1"/>
<feature type="signal peptide" evidence="2">
    <location>
        <begin position="1"/>
        <end position="20"/>
    </location>
</feature>
<evidence type="ECO:0000259" key="3">
    <source>
        <dbReference type="SMART" id="SM00409"/>
    </source>
</evidence>
<dbReference type="GeneID" id="20248173"/>
<feature type="domain" description="Immunoglobulin" evidence="3">
    <location>
        <begin position="232"/>
        <end position="330"/>
    </location>
</feature>
<organism evidence="4 5">
    <name type="scientific">Lottia gigantea</name>
    <name type="common">Giant owl limpet</name>
    <dbReference type="NCBI Taxonomy" id="225164"/>
    <lineage>
        <taxon>Eukaryota</taxon>
        <taxon>Metazoa</taxon>
        <taxon>Spiralia</taxon>
        <taxon>Lophotrochozoa</taxon>
        <taxon>Mollusca</taxon>
        <taxon>Gastropoda</taxon>
        <taxon>Patellogastropoda</taxon>
        <taxon>Lottioidea</taxon>
        <taxon>Lottiidae</taxon>
        <taxon>Lottia</taxon>
    </lineage>
</organism>
<name>V4B3J7_LOTGI</name>
<dbReference type="EMBL" id="KB199651">
    <property type="protein sequence ID" value="ESP04933.1"/>
    <property type="molecule type" value="Genomic_DNA"/>
</dbReference>
<keyword evidence="5" id="KW-1185">Reference proteome</keyword>
<dbReference type="CTD" id="20248173"/>
<gene>
    <name evidence="4" type="ORF">LOTGIDRAFT_230002</name>
</gene>
<keyword evidence="1" id="KW-1133">Transmembrane helix</keyword>
<dbReference type="OMA" id="TCHIGTI"/>
<dbReference type="RefSeq" id="XP_009044442.1">
    <property type="nucleotide sequence ID" value="XM_009046194.1"/>
</dbReference>
<accession>V4B3J7</accession>
<dbReference type="AlphaFoldDB" id="V4B3J7"/>
<proteinExistence type="predicted"/>
<dbReference type="InterPro" id="IPR013783">
    <property type="entry name" value="Ig-like_fold"/>
</dbReference>
<evidence type="ECO:0000256" key="1">
    <source>
        <dbReference type="SAM" id="Phobius"/>
    </source>
</evidence>
<evidence type="ECO:0000256" key="2">
    <source>
        <dbReference type="SAM" id="SignalP"/>
    </source>
</evidence>
<evidence type="ECO:0000313" key="5">
    <source>
        <dbReference type="Proteomes" id="UP000030746"/>
    </source>
</evidence>
<evidence type="ECO:0000313" key="4">
    <source>
        <dbReference type="EMBL" id="ESP04933.1"/>
    </source>
</evidence>
<feature type="chain" id="PRO_5004717193" description="Immunoglobulin domain-containing protein" evidence="2">
    <location>
        <begin position="21"/>
        <end position="386"/>
    </location>
</feature>
<protein>
    <recommendedName>
        <fullName evidence="3">Immunoglobulin domain-containing protein</fullName>
    </recommendedName>
</protein>
<feature type="transmembrane region" description="Helical" evidence="1">
    <location>
        <begin position="362"/>
        <end position="383"/>
    </location>
</feature>
<keyword evidence="1" id="KW-0812">Transmembrane</keyword>
<keyword evidence="1" id="KW-0472">Membrane</keyword>
<reference evidence="4 5" key="1">
    <citation type="journal article" date="2013" name="Nature">
        <title>Insights into bilaterian evolution from three spiralian genomes.</title>
        <authorList>
            <person name="Simakov O."/>
            <person name="Marletaz F."/>
            <person name="Cho S.J."/>
            <person name="Edsinger-Gonzales E."/>
            <person name="Havlak P."/>
            <person name="Hellsten U."/>
            <person name="Kuo D.H."/>
            <person name="Larsson T."/>
            <person name="Lv J."/>
            <person name="Arendt D."/>
            <person name="Savage R."/>
            <person name="Osoegawa K."/>
            <person name="de Jong P."/>
            <person name="Grimwood J."/>
            <person name="Chapman J.A."/>
            <person name="Shapiro H."/>
            <person name="Aerts A."/>
            <person name="Otillar R.P."/>
            <person name="Terry A.Y."/>
            <person name="Boore J.L."/>
            <person name="Grigoriev I.V."/>
            <person name="Lindberg D.R."/>
            <person name="Seaver E.C."/>
            <person name="Weisblat D.A."/>
            <person name="Putnam N.H."/>
            <person name="Rokhsar D.S."/>
        </authorList>
    </citation>
    <scope>NUCLEOTIDE SEQUENCE [LARGE SCALE GENOMIC DNA]</scope>
</reference>
<dbReference type="KEGG" id="lgi:LOTGIDRAFT_230002"/>
<dbReference type="SMART" id="SM00409">
    <property type="entry name" value="IG"/>
    <property type="match status" value="1"/>
</dbReference>
<dbReference type="SUPFAM" id="SSF48726">
    <property type="entry name" value="Immunoglobulin"/>
    <property type="match status" value="1"/>
</dbReference>
<dbReference type="Proteomes" id="UP000030746">
    <property type="component" value="Unassembled WGS sequence"/>
</dbReference>
<dbReference type="OrthoDB" id="10319909at2759"/>
<dbReference type="InterPro" id="IPR003599">
    <property type="entry name" value="Ig_sub"/>
</dbReference>
<keyword evidence="2" id="KW-0732">Signal</keyword>
<dbReference type="Gene3D" id="2.60.40.10">
    <property type="entry name" value="Immunoglobulins"/>
    <property type="match status" value="1"/>
</dbReference>
<dbReference type="InterPro" id="IPR036179">
    <property type="entry name" value="Ig-like_dom_sf"/>
</dbReference>